<dbReference type="GO" id="GO:0008270">
    <property type="term" value="F:zinc ion binding"/>
    <property type="evidence" value="ECO:0007669"/>
    <property type="project" value="UniProtKB-UniRule"/>
</dbReference>
<dbReference type="HAMAP" id="MF_00974">
    <property type="entry name" value="DNA_primase_DnaG"/>
    <property type="match status" value="1"/>
</dbReference>
<keyword evidence="4 12" id="KW-0548">Nucleotidyltransferase</keyword>
<dbReference type="GO" id="GO:0003899">
    <property type="term" value="F:DNA-directed RNA polymerase activity"/>
    <property type="evidence" value="ECO:0007669"/>
    <property type="project" value="UniProtKB-UniRule"/>
</dbReference>
<dbReference type="EC" id="2.7.7.101" evidence="12"/>
<dbReference type="GO" id="GO:1990077">
    <property type="term" value="C:primosome complex"/>
    <property type="evidence" value="ECO:0007669"/>
    <property type="project" value="UniProtKB-KW"/>
</dbReference>
<protein>
    <recommendedName>
        <fullName evidence="12 13">DNA primase</fullName>
        <ecNumber evidence="12">2.7.7.101</ecNumber>
    </recommendedName>
</protein>
<dbReference type="GO" id="GO:0000428">
    <property type="term" value="C:DNA-directed RNA polymerase complex"/>
    <property type="evidence" value="ECO:0007669"/>
    <property type="project" value="UniProtKB-KW"/>
</dbReference>
<evidence type="ECO:0000313" key="16">
    <source>
        <dbReference type="EMBL" id="MBL6446785.1"/>
    </source>
</evidence>
<evidence type="ECO:0000313" key="17">
    <source>
        <dbReference type="Proteomes" id="UP000614216"/>
    </source>
</evidence>
<dbReference type="FunFam" id="3.90.580.10:FF:000001">
    <property type="entry name" value="DNA primase"/>
    <property type="match status" value="1"/>
</dbReference>
<evidence type="ECO:0000256" key="3">
    <source>
        <dbReference type="ARBA" id="ARBA00022679"/>
    </source>
</evidence>
<keyword evidence="17" id="KW-1185">Reference proteome</keyword>
<evidence type="ECO:0000256" key="7">
    <source>
        <dbReference type="ARBA" id="ARBA00022771"/>
    </source>
</evidence>
<keyword evidence="5 12" id="KW-0235">DNA replication</keyword>
<evidence type="ECO:0000256" key="10">
    <source>
        <dbReference type="ARBA" id="ARBA00023125"/>
    </source>
</evidence>
<dbReference type="InterPro" id="IPR002694">
    <property type="entry name" value="Znf_CHC2"/>
</dbReference>
<evidence type="ECO:0000256" key="9">
    <source>
        <dbReference type="ARBA" id="ARBA00022842"/>
    </source>
</evidence>
<evidence type="ECO:0000256" key="4">
    <source>
        <dbReference type="ARBA" id="ARBA00022695"/>
    </source>
</evidence>
<keyword evidence="10 12" id="KW-0238">DNA-binding</keyword>
<proteinExistence type="inferred from homology"/>
<dbReference type="SMART" id="SM00493">
    <property type="entry name" value="TOPRIM"/>
    <property type="match status" value="1"/>
</dbReference>
<comment type="caution">
    <text evidence="16">The sequence shown here is derived from an EMBL/GenBank/DDBJ whole genome shotgun (WGS) entry which is preliminary data.</text>
</comment>
<comment type="catalytic activity">
    <reaction evidence="12">
        <text>ssDNA + n NTP = ssDNA/pppN(pN)n-1 hybrid + (n-1) diphosphate.</text>
        <dbReference type="EC" id="2.7.7.101"/>
    </reaction>
</comment>
<dbReference type="InterPro" id="IPR006295">
    <property type="entry name" value="DNA_primase_DnaG"/>
</dbReference>
<dbReference type="InterPro" id="IPR019475">
    <property type="entry name" value="DNA_primase_DnaB-bd"/>
</dbReference>
<name>A0A937FV99_9BACT</name>
<dbReference type="InterPro" id="IPR036977">
    <property type="entry name" value="DNA_primase_Znf_CHC2"/>
</dbReference>
<dbReference type="InterPro" id="IPR006171">
    <property type="entry name" value="TOPRIM_dom"/>
</dbReference>
<evidence type="ECO:0000256" key="11">
    <source>
        <dbReference type="ARBA" id="ARBA00023163"/>
    </source>
</evidence>
<dbReference type="InterPro" id="IPR030846">
    <property type="entry name" value="DnaG_bac"/>
</dbReference>
<comment type="cofactor">
    <cofactor evidence="12 13 14">
        <name>Zn(2+)</name>
        <dbReference type="ChEBI" id="CHEBI:29105"/>
    </cofactor>
    <text evidence="12 13 14">Binds 1 zinc ion per monomer.</text>
</comment>
<dbReference type="FunFam" id="3.90.980.10:FF:000001">
    <property type="entry name" value="DNA primase"/>
    <property type="match status" value="1"/>
</dbReference>
<keyword evidence="6 12" id="KW-0479">Metal-binding</keyword>
<dbReference type="InterPro" id="IPR037068">
    <property type="entry name" value="DNA_primase_core_N_sf"/>
</dbReference>
<comment type="similarity">
    <text evidence="12 13">Belongs to the DnaG primase family.</text>
</comment>
<dbReference type="Proteomes" id="UP000614216">
    <property type="component" value="Unassembled WGS sequence"/>
</dbReference>
<keyword evidence="11 12" id="KW-0804">Transcription</keyword>
<dbReference type="Pfam" id="PF01807">
    <property type="entry name" value="Zn_ribbon_DnaG"/>
    <property type="match status" value="1"/>
</dbReference>
<dbReference type="PIRSF" id="PIRSF002811">
    <property type="entry name" value="DnaG"/>
    <property type="match status" value="1"/>
</dbReference>
<keyword evidence="3 12" id="KW-0808">Transferase</keyword>
<dbReference type="GO" id="GO:0005737">
    <property type="term" value="C:cytoplasm"/>
    <property type="evidence" value="ECO:0007669"/>
    <property type="project" value="TreeGrafter"/>
</dbReference>
<dbReference type="GO" id="GO:0003677">
    <property type="term" value="F:DNA binding"/>
    <property type="evidence" value="ECO:0007669"/>
    <property type="project" value="UniProtKB-KW"/>
</dbReference>
<evidence type="ECO:0000256" key="8">
    <source>
        <dbReference type="ARBA" id="ARBA00022833"/>
    </source>
</evidence>
<dbReference type="SUPFAM" id="SSF57783">
    <property type="entry name" value="Zinc beta-ribbon"/>
    <property type="match status" value="1"/>
</dbReference>
<evidence type="ECO:0000256" key="6">
    <source>
        <dbReference type="ARBA" id="ARBA00022723"/>
    </source>
</evidence>
<evidence type="ECO:0000256" key="14">
    <source>
        <dbReference type="PIRSR" id="PIRSR002811-1"/>
    </source>
</evidence>
<comment type="domain">
    <text evidence="12">Contains an N-terminal zinc-binding domain, a central core domain that contains the primase activity, and a C-terminal DnaB-binding domain.</text>
</comment>
<evidence type="ECO:0000256" key="12">
    <source>
        <dbReference type="HAMAP-Rule" id="MF_00974"/>
    </source>
</evidence>
<keyword evidence="2 12" id="KW-0639">Primosome</keyword>
<dbReference type="InterPro" id="IPR050219">
    <property type="entry name" value="DnaG_primase"/>
</dbReference>
<dbReference type="PANTHER" id="PTHR30313">
    <property type="entry name" value="DNA PRIMASE"/>
    <property type="match status" value="1"/>
</dbReference>
<dbReference type="GO" id="GO:0006269">
    <property type="term" value="P:DNA replication, synthesis of primer"/>
    <property type="evidence" value="ECO:0007669"/>
    <property type="project" value="UniProtKB-UniRule"/>
</dbReference>
<dbReference type="NCBIfam" id="TIGR01391">
    <property type="entry name" value="dnaG"/>
    <property type="match status" value="1"/>
</dbReference>
<dbReference type="AlphaFoldDB" id="A0A937FV99"/>
<comment type="function">
    <text evidence="12 13">RNA polymerase that catalyzes the synthesis of short RNA molecules used as primers for DNA polymerase during DNA replication.</text>
</comment>
<feature type="zinc finger region" description="CHC2-type" evidence="12 14">
    <location>
        <begin position="37"/>
        <end position="61"/>
    </location>
</feature>
<dbReference type="Gene3D" id="3.90.580.10">
    <property type="entry name" value="Zinc finger, CHC2-type domain"/>
    <property type="match status" value="1"/>
</dbReference>
<keyword evidence="7 12" id="KW-0863">Zinc-finger</keyword>
<reference evidence="16" key="1">
    <citation type="submission" date="2021-01" db="EMBL/GenBank/DDBJ databases">
        <title>Fulvivirga kasyanovii gen. nov., sp nov., a novel member of the phylum Bacteroidetes isolated from seawater in a mussel farm.</title>
        <authorList>
            <person name="Zhao L.-H."/>
            <person name="Wang Z.-J."/>
        </authorList>
    </citation>
    <scope>NUCLEOTIDE SEQUENCE</scope>
    <source>
        <strain evidence="16">29W222</strain>
    </source>
</reference>
<dbReference type="Pfam" id="PF08275">
    <property type="entry name" value="DNAG_N"/>
    <property type="match status" value="1"/>
</dbReference>
<sequence>MINQATIQQVKDRMDIEEVVSDYVSLKRKGQNLWACCPFHDEKTPSFSISPAKGIYKCFGCGKAGDSISFVEEHDGLTYIEAIRHLAQKYGIEVQEEEQSDAQVQQQNERDSLFIVLNFANEYFKETLKKHDEGQSIGLSYFRERGFTERTIEKFELGYSLDQWDALTQKALKNSYNEDILAKAGLLIRKDDGKKYDRFRGRVIFPIHNVTGKVIAFGARTLKKDAKPKYLNSPETEVYHKSKILYGLFQGKQAIRQQDNCYLVEGYTDVISLHQSDIENVVSSSGTSLTEEQIRLIRRFTDNITVLFDGDTAGLMAALRGVDMILEAGLNVRVVVFPQGEDPDSYSRKLGTTEFKNYLKENTRDLITFKAGLYAEEAARDPIRKAESIKEIVSTITKIPDPIKRAIYIKETSSVLDIDEAVLLAEMNKLLISQKRKKGKEQEQQATTNEMLKELVEDATESKSLDYSRIVKIQERESIRLLINYGLNEIEEEYRLYDYLFEQLEDIEFTTPVYREILDIFKRELAEGKVVDSHFFINHCSAEIKEEVVDLLTERHDVSPNWNDKFQIFVPHENDILENVVFTNVLRLKFRVVQKLISDNLAKMKEAKGEEEQDHYFTIHGELKKSEMEIAKVLGVVVSR</sequence>
<keyword evidence="1 12" id="KW-0240">DNA-directed RNA polymerase</keyword>
<dbReference type="PANTHER" id="PTHR30313:SF2">
    <property type="entry name" value="DNA PRIMASE"/>
    <property type="match status" value="1"/>
</dbReference>
<dbReference type="Pfam" id="PF10410">
    <property type="entry name" value="DnaB_bind"/>
    <property type="match status" value="1"/>
</dbReference>
<keyword evidence="8 12" id="KW-0862">Zinc</keyword>
<dbReference type="SMART" id="SM00400">
    <property type="entry name" value="ZnF_CHCC"/>
    <property type="match status" value="1"/>
</dbReference>
<evidence type="ECO:0000256" key="1">
    <source>
        <dbReference type="ARBA" id="ARBA00022478"/>
    </source>
</evidence>
<evidence type="ECO:0000256" key="13">
    <source>
        <dbReference type="PIRNR" id="PIRNR002811"/>
    </source>
</evidence>
<gene>
    <name evidence="12 16" type="primary">dnaG</name>
    <name evidence="16" type="ORF">JMN32_10710</name>
</gene>
<dbReference type="Gene3D" id="3.90.980.10">
    <property type="entry name" value="DNA primase, catalytic core, N-terminal domain"/>
    <property type="match status" value="1"/>
</dbReference>
<dbReference type="Pfam" id="PF13155">
    <property type="entry name" value="Toprim_2"/>
    <property type="match status" value="1"/>
</dbReference>
<dbReference type="InterPro" id="IPR034151">
    <property type="entry name" value="TOPRIM_DnaG_bac"/>
</dbReference>
<dbReference type="PROSITE" id="PS50880">
    <property type="entry name" value="TOPRIM"/>
    <property type="match status" value="1"/>
</dbReference>
<organism evidence="16 17">
    <name type="scientific">Fulvivirga marina</name>
    <dbReference type="NCBI Taxonomy" id="2494733"/>
    <lineage>
        <taxon>Bacteria</taxon>
        <taxon>Pseudomonadati</taxon>
        <taxon>Bacteroidota</taxon>
        <taxon>Cytophagia</taxon>
        <taxon>Cytophagales</taxon>
        <taxon>Fulvivirgaceae</taxon>
        <taxon>Fulvivirga</taxon>
    </lineage>
</organism>
<dbReference type="SUPFAM" id="SSF56731">
    <property type="entry name" value="DNA primase core"/>
    <property type="match status" value="1"/>
</dbReference>
<keyword evidence="9" id="KW-0460">Magnesium</keyword>
<feature type="domain" description="Toprim" evidence="15">
    <location>
        <begin position="259"/>
        <end position="340"/>
    </location>
</feature>
<dbReference type="InterPro" id="IPR013264">
    <property type="entry name" value="DNAG_N"/>
</dbReference>
<accession>A0A937FV99</accession>
<comment type="subunit">
    <text evidence="12">Monomer. Interacts with DnaB.</text>
</comment>
<dbReference type="Gene3D" id="3.40.1360.10">
    <property type="match status" value="1"/>
</dbReference>
<evidence type="ECO:0000256" key="5">
    <source>
        <dbReference type="ARBA" id="ARBA00022705"/>
    </source>
</evidence>
<evidence type="ECO:0000256" key="2">
    <source>
        <dbReference type="ARBA" id="ARBA00022515"/>
    </source>
</evidence>
<dbReference type="CDD" id="cd03364">
    <property type="entry name" value="TOPRIM_DnaG_primases"/>
    <property type="match status" value="1"/>
</dbReference>
<dbReference type="EMBL" id="JAEUGD010000041">
    <property type="protein sequence ID" value="MBL6446785.1"/>
    <property type="molecule type" value="Genomic_DNA"/>
</dbReference>
<evidence type="ECO:0000259" key="15">
    <source>
        <dbReference type="PROSITE" id="PS50880"/>
    </source>
</evidence>
<dbReference type="RefSeq" id="WP_202856330.1">
    <property type="nucleotide sequence ID" value="NZ_JAEUGD010000041.1"/>
</dbReference>